<reference evidence="1 2" key="1">
    <citation type="submission" date="2016-10" db="EMBL/GenBank/DDBJ databases">
        <authorList>
            <person name="de Groot N.N."/>
        </authorList>
    </citation>
    <scope>NUCLEOTIDE SEQUENCE [LARGE SCALE GENOMIC DNA]</scope>
    <source>
        <strain evidence="1 2">DSM 11363</strain>
    </source>
</reference>
<proteinExistence type="predicted"/>
<evidence type="ECO:0000313" key="2">
    <source>
        <dbReference type="Proteomes" id="UP000182332"/>
    </source>
</evidence>
<sequence length="40" mass="4280">MLLRPRTHRATAQMNVSESSAALTLMSAGAISHKHEKSCG</sequence>
<organism evidence="1 2">
    <name type="scientific">Pseudomonas graminis</name>
    <dbReference type="NCBI Taxonomy" id="158627"/>
    <lineage>
        <taxon>Bacteria</taxon>
        <taxon>Pseudomonadati</taxon>
        <taxon>Pseudomonadota</taxon>
        <taxon>Gammaproteobacteria</taxon>
        <taxon>Pseudomonadales</taxon>
        <taxon>Pseudomonadaceae</taxon>
        <taxon>Pseudomonas</taxon>
    </lineage>
</organism>
<protein>
    <submittedName>
        <fullName evidence="1">Uncharacterized protein</fullName>
    </submittedName>
</protein>
<accession>A0A1I0DDJ7</accession>
<gene>
    <name evidence="1" type="ORF">SAMN05216197_11045</name>
</gene>
<name>A0A1I0DDJ7_9PSED</name>
<dbReference type="Proteomes" id="UP000182332">
    <property type="component" value="Unassembled WGS sequence"/>
</dbReference>
<evidence type="ECO:0000313" key="1">
    <source>
        <dbReference type="EMBL" id="SET30304.1"/>
    </source>
</evidence>
<dbReference type="EMBL" id="FOHW01000010">
    <property type="protein sequence ID" value="SET30304.1"/>
    <property type="molecule type" value="Genomic_DNA"/>
</dbReference>
<dbReference type="AlphaFoldDB" id="A0A1I0DDJ7"/>